<dbReference type="AlphaFoldDB" id="A0A0G2FAI3"/>
<dbReference type="InterPro" id="IPR032630">
    <property type="entry name" value="P_typ_ATPase_c"/>
</dbReference>
<evidence type="ECO:0000256" key="5">
    <source>
        <dbReference type="ARBA" id="ARBA00022989"/>
    </source>
</evidence>
<dbReference type="InterPro" id="IPR018303">
    <property type="entry name" value="ATPase_P-typ_P_site"/>
</dbReference>
<keyword evidence="6 7" id="KW-0472">Membrane</keyword>
<feature type="domain" description="P-type ATPase C-terminal" evidence="8">
    <location>
        <begin position="609"/>
        <end position="860"/>
    </location>
</feature>
<accession>A0A0G2FAI3</accession>
<dbReference type="GO" id="GO:0005802">
    <property type="term" value="C:trans-Golgi network"/>
    <property type="evidence" value="ECO:0007669"/>
    <property type="project" value="TreeGrafter"/>
</dbReference>
<comment type="subcellular location">
    <subcellularLocation>
        <location evidence="1">Membrane</location>
        <topology evidence="1">Multi-pass membrane protein</topology>
    </subcellularLocation>
</comment>
<dbReference type="Pfam" id="PF16212">
    <property type="entry name" value="PhoLip_ATPase_C"/>
    <property type="match status" value="1"/>
</dbReference>
<dbReference type="GO" id="GO:0046872">
    <property type="term" value="F:metal ion binding"/>
    <property type="evidence" value="ECO:0007669"/>
    <property type="project" value="UniProtKB-KW"/>
</dbReference>
<dbReference type="InterPro" id="IPR008250">
    <property type="entry name" value="ATPase_P-typ_transduc_dom_A_sf"/>
</dbReference>
<dbReference type="GO" id="GO:0032456">
    <property type="term" value="P:endocytic recycling"/>
    <property type="evidence" value="ECO:0007669"/>
    <property type="project" value="TreeGrafter"/>
</dbReference>
<name>A0A0G2FAI3_9PEZI</name>
<reference evidence="9 10" key="2">
    <citation type="submission" date="2015-05" db="EMBL/GenBank/DDBJ databases">
        <authorList>
            <person name="Morales-Cruz A."/>
            <person name="Amrine K.C."/>
            <person name="Cantu D."/>
        </authorList>
    </citation>
    <scope>NUCLEOTIDE SEQUENCE [LARGE SCALE GENOMIC DNA]</scope>
    <source>
        <strain evidence="9">DA912</strain>
    </source>
</reference>
<keyword evidence="2 7" id="KW-0812">Transmembrane</keyword>
<sequence>MIPGFNEGVAFVDTRALDGETNLKSKMVPSALKSLDLVSAQNISASDVNFTVEHPNQDLYNFDGTATVNGSKQLPLNVDNIIYRGCEIKNTRFIIGMVINTGEDTKIRMNANQNPEAKRPALEKFVNLIVIFLALYMLVTSVLLYMGFKIYWQGANVPWYLMLSAVSDQEVIIGFIIQFSNVVPMSLIMAIEAVKLNLAVLVASDVEMHHEESDTPAGCNTNIILDDLGQIGYVFSDKTGTLTDNIMKFRRISVAGTSWWHEGRKLGPDKTCMPPEERGRTTDDLVAHMRQDPRSTLSQAAYEYILALAVCHTCLPEKDPQTGEITDFQASSPDELALVRAAQDLGILVVERSTQSLTLEISHGLGQGRRREVDEYRSWKREYHDAQVSLTGRQRKLEEVGEKIEHSFDLIGASGVEDKLQKGVPETIDRLRRARIKIWMLTGDKRETAINIAHSSRICTPETALFQLDAEDGDLGWQISDILNSAERQSAPHSAIVIDGQTLTALEQPDASRLRKTLFTQLIPAVGSVICCRASPSQKALLVRAVRDEPSPPPGTTALGRAWWWVRTSFTGHRRPLTLAIGDGANDLAMITAANVGVGISGREGQQAARVADISIAQFRFLSRLLLVHGRWNYHRITRFVLGSFWKETMFWFPAALYQIAAGFTGTSLYESTALTVYGFAFSTACTMTIGAWEKDLKARTLMAVPELYAYGQRAQGLNWGVFLSWIANAVLAGASISFLAWLGYGGAYTTTPDDNGLYAIGTLVFIACMVWTNVKILILEMQYKTILVLLIFCAEIALIWLFHIVVGYVFTSLVISPYSVVDGFTRSFGGDAAWWATLALVLGGLFTVELSVAALRQRFAGSLDQAWRTSEGRDRVRAWDTRLWKEIERDPMCKARLEEMARE</sequence>
<organism evidence="9 10">
    <name type="scientific">Diaporthe ampelina</name>
    <dbReference type="NCBI Taxonomy" id="1214573"/>
    <lineage>
        <taxon>Eukaryota</taxon>
        <taxon>Fungi</taxon>
        <taxon>Dikarya</taxon>
        <taxon>Ascomycota</taxon>
        <taxon>Pezizomycotina</taxon>
        <taxon>Sordariomycetes</taxon>
        <taxon>Sordariomycetidae</taxon>
        <taxon>Diaporthales</taxon>
        <taxon>Diaporthaceae</taxon>
        <taxon>Diaporthe</taxon>
    </lineage>
</organism>
<feature type="transmembrane region" description="Helical" evidence="7">
    <location>
        <begin position="171"/>
        <end position="191"/>
    </location>
</feature>
<dbReference type="EMBL" id="LCUC01000406">
    <property type="protein sequence ID" value="KKY31204.1"/>
    <property type="molecule type" value="Genomic_DNA"/>
</dbReference>
<dbReference type="Pfam" id="PF00702">
    <property type="entry name" value="Hydrolase"/>
    <property type="match status" value="1"/>
</dbReference>
<evidence type="ECO:0000256" key="7">
    <source>
        <dbReference type="SAM" id="Phobius"/>
    </source>
</evidence>
<feature type="transmembrane region" description="Helical" evidence="7">
    <location>
        <begin position="757"/>
        <end position="775"/>
    </location>
</feature>
<dbReference type="SUPFAM" id="SSF81665">
    <property type="entry name" value="Calcium ATPase, transmembrane domain M"/>
    <property type="match status" value="1"/>
</dbReference>
<evidence type="ECO:0000313" key="9">
    <source>
        <dbReference type="EMBL" id="KKY31204.1"/>
    </source>
</evidence>
<feature type="transmembrane region" description="Helical" evidence="7">
    <location>
        <begin position="787"/>
        <end position="814"/>
    </location>
</feature>
<dbReference type="Gene3D" id="2.70.150.10">
    <property type="entry name" value="Calcium-transporting ATPase, cytoplasmic transduction domain A"/>
    <property type="match status" value="1"/>
</dbReference>
<evidence type="ECO:0000256" key="4">
    <source>
        <dbReference type="ARBA" id="ARBA00022842"/>
    </source>
</evidence>
<feature type="transmembrane region" description="Helical" evidence="7">
    <location>
        <begin position="125"/>
        <end position="151"/>
    </location>
</feature>
<evidence type="ECO:0000256" key="1">
    <source>
        <dbReference type="ARBA" id="ARBA00004141"/>
    </source>
</evidence>
<keyword evidence="3" id="KW-0479">Metal-binding</keyword>
<dbReference type="GO" id="GO:0045332">
    <property type="term" value="P:phospholipid translocation"/>
    <property type="evidence" value="ECO:0007669"/>
    <property type="project" value="TreeGrafter"/>
</dbReference>
<comment type="caution">
    <text evidence="9">The sequence shown here is derived from an EMBL/GenBank/DDBJ whole genome shotgun (WGS) entry which is preliminary data.</text>
</comment>
<proteinExistence type="predicted"/>
<dbReference type="InterPro" id="IPR023214">
    <property type="entry name" value="HAD_sf"/>
</dbReference>
<protein>
    <submittedName>
        <fullName evidence="9">Putative P-type atpase</fullName>
    </submittedName>
</protein>
<reference evidence="9 10" key="1">
    <citation type="submission" date="2015-05" db="EMBL/GenBank/DDBJ databases">
        <title>Distinctive expansion of gene families associated with plant cell wall degradation and secondary metabolism in the genomes of grapevine trunk pathogens.</title>
        <authorList>
            <person name="Lawrence D.P."/>
            <person name="Travadon R."/>
            <person name="Rolshausen P.E."/>
            <person name="Baumgartner K."/>
        </authorList>
    </citation>
    <scope>NUCLEOTIDE SEQUENCE [LARGE SCALE GENOMIC DNA]</scope>
    <source>
        <strain evidence="9">DA912</strain>
    </source>
</reference>
<feature type="transmembrane region" description="Helical" evidence="7">
    <location>
        <begin position="675"/>
        <end position="693"/>
    </location>
</feature>
<feature type="transmembrane region" description="Helical" evidence="7">
    <location>
        <begin position="834"/>
        <end position="856"/>
    </location>
</feature>
<keyword evidence="4" id="KW-0460">Magnesium</keyword>
<dbReference type="GO" id="GO:0000166">
    <property type="term" value="F:nucleotide binding"/>
    <property type="evidence" value="ECO:0007669"/>
    <property type="project" value="InterPro"/>
</dbReference>
<dbReference type="PROSITE" id="PS00154">
    <property type="entry name" value="ATPASE_E1_E2"/>
    <property type="match status" value="1"/>
</dbReference>
<gene>
    <name evidence="9" type="ORF">UCDDA912_g08845</name>
</gene>
<dbReference type="SUPFAM" id="SSF81653">
    <property type="entry name" value="Calcium ATPase, transduction domain A"/>
    <property type="match status" value="1"/>
</dbReference>
<feature type="transmembrane region" description="Helical" evidence="7">
    <location>
        <begin position="723"/>
        <end position="745"/>
    </location>
</feature>
<dbReference type="STRING" id="1214573.A0A0G2FAI3"/>
<dbReference type="InterPro" id="IPR023298">
    <property type="entry name" value="ATPase_P-typ_TM_dom_sf"/>
</dbReference>
<keyword evidence="5 7" id="KW-1133">Transmembrane helix</keyword>
<feature type="transmembrane region" description="Helical" evidence="7">
    <location>
        <begin position="649"/>
        <end position="669"/>
    </location>
</feature>
<dbReference type="InterPro" id="IPR036412">
    <property type="entry name" value="HAD-like_sf"/>
</dbReference>
<dbReference type="InterPro" id="IPR023299">
    <property type="entry name" value="ATPase_P-typ_cyto_dom_N"/>
</dbReference>
<evidence type="ECO:0000256" key="6">
    <source>
        <dbReference type="ARBA" id="ARBA00023136"/>
    </source>
</evidence>
<dbReference type="GO" id="GO:0140326">
    <property type="term" value="F:ATPase-coupled intramembrane lipid transporter activity"/>
    <property type="evidence" value="ECO:0007669"/>
    <property type="project" value="TreeGrafter"/>
</dbReference>
<dbReference type="Gene3D" id="3.40.50.1000">
    <property type="entry name" value="HAD superfamily/HAD-like"/>
    <property type="match status" value="1"/>
</dbReference>
<dbReference type="Proteomes" id="UP000034680">
    <property type="component" value="Unassembled WGS sequence"/>
</dbReference>
<keyword evidence="10" id="KW-1185">Reference proteome</keyword>
<dbReference type="PANTHER" id="PTHR24092">
    <property type="entry name" value="PROBABLE PHOSPHOLIPID-TRANSPORTING ATPASE"/>
    <property type="match status" value="1"/>
</dbReference>
<dbReference type="GO" id="GO:0005886">
    <property type="term" value="C:plasma membrane"/>
    <property type="evidence" value="ECO:0007669"/>
    <property type="project" value="TreeGrafter"/>
</dbReference>
<dbReference type="GO" id="GO:0006892">
    <property type="term" value="P:post-Golgi vesicle-mediated transport"/>
    <property type="evidence" value="ECO:0007669"/>
    <property type="project" value="TreeGrafter"/>
</dbReference>
<dbReference type="OrthoDB" id="377733at2759"/>
<dbReference type="SUPFAM" id="SSF56784">
    <property type="entry name" value="HAD-like"/>
    <property type="match status" value="1"/>
</dbReference>
<evidence type="ECO:0000313" key="10">
    <source>
        <dbReference type="Proteomes" id="UP000034680"/>
    </source>
</evidence>
<dbReference type="PANTHER" id="PTHR24092:SF174">
    <property type="entry name" value="PHOSPHOLIPID-TRANSPORTING ATPASE DNF3-RELATED"/>
    <property type="match status" value="1"/>
</dbReference>
<dbReference type="PRINTS" id="PR00119">
    <property type="entry name" value="CATATPASE"/>
</dbReference>
<evidence type="ECO:0000259" key="8">
    <source>
        <dbReference type="Pfam" id="PF16212"/>
    </source>
</evidence>
<dbReference type="Gene3D" id="3.40.1110.10">
    <property type="entry name" value="Calcium-transporting ATPase, cytoplasmic domain N"/>
    <property type="match status" value="1"/>
</dbReference>
<evidence type="ECO:0000256" key="2">
    <source>
        <dbReference type="ARBA" id="ARBA00022692"/>
    </source>
</evidence>
<evidence type="ECO:0000256" key="3">
    <source>
        <dbReference type="ARBA" id="ARBA00022723"/>
    </source>
</evidence>